<evidence type="ECO:0000256" key="5">
    <source>
        <dbReference type="ARBA" id="ARBA00033748"/>
    </source>
</evidence>
<dbReference type="PANTHER" id="PTHR30011">
    <property type="entry name" value="ALKANESULFONATE MONOOXYGENASE-RELATED"/>
    <property type="match status" value="1"/>
</dbReference>
<evidence type="ECO:0000313" key="10">
    <source>
        <dbReference type="Proteomes" id="UP000295560"/>
    </source>
</evidence>
<keyword evidence="10" id="KW-1185">Reference proteome</keyword>
<keyword evidence="2 6" id="KW-0288">FMN</keyword>
<feature type="binding site" evidence="6">
    <location>
        <position position="216"/>
    </location>
    <ligand>
        <name>FMN</name>
        <dbReference type="ChEBI" id="CHEBI:58210"/>
    </ligand>
</feature>
<feature type="binding site" evidence="6">
    <location>
        <position position="55"/>
    </location>
    <ligand>
        <name>FMN</name>
        <dbReference type="ChEBI" id="CHEBI:58210"/>
    </ligand>
</feature>
<evidence type="ECO:0000259" key="8">
    <source>
        <dbReference type="Pfam" id="PF00296"/>
    </source>
</evidence>
<dbReference type="Gene3D" id="3.20.20.30">
    <property type="entry name" value="Luciferase-like domain"/>
    <property type="match status" value="1"/>
</dbReference>
<dbReference type="PIRSF" id="PIRSF000337">
    <property type="entry name" value="NTA_MOA"/>
    <property type="match status" value="1"/>
</dbReference>
<accession>A0A4R1HVL0</accession>
<dbReference type="Pfam" id="PF00296">
    <property type="entry name" value="Bac_luciferase"/>
    <property type="match status" value="1"/>
</dbReference>
<dbReference type="InterPro" id="IPR011251">
    <property type="entry name" value="Luciferase-like_dom"/>
</dbReference>
<evidence type="ECO:0000256" key="1">
    <source>
        <dbReference type="ARBA" id="ARBA00022630"/>
    </source>
</evidence>
<keyword evidence="1 6" id="KW-0285">Flavoprotein</keyword>
<reference evidence="9 10" key="1">
    <citation type="submission" date="2019-03" db="EMBL/GenBank/DDBJ databases">
        <title>Sequencing the genomes of 1000 actinobacteria strains.</title>
        <authorList>
            <person name="Klenk H.-P."/>
        </authorList>
    </citation>
    <scope>NUCLEOTIDE SEQUENCE [LARGE SCALE GENOMIC DNA]</scope>
    <source>
        <strain evidence="9 10">DSM 44969</strain>
    </source>
</reference>
<evidence type="ECO:0000256" key="6">
    <source>
        <dbReference type="PIRSR" id="PIRSR000337-1"/>
    </source>
</evidence>
<organism evidence="9 10">
    <name type="scientific">Pseudonocardia endophytica</name>
    <dbReference type="NCBI Taxonomy" id="401976"/>
    <lineage>
        <taxon>Bacteria</taxon>
        <taxon>Bacillati</taxon>
        <taxon>Actinomycetota</taxon>
        <taxon>Actinomycetes</taxon>
        <taxon>Pseudonocardiales</taxon>
        <taxon>Pseudonocardiaceae</taxon>
        <taxon>Pseudonocardia</taxon>
    </lineage>
</organism>
<comment type="similarity">
    <text evidence="5">Belongs to the NtaA/SnaA/DszA monooxygenase family.</text>
</comment>
<protein>
    <submittedName>
        <fullName evidence="9">FMN-dependent oxidoreductase (Nitrilotriacetate monooxygenase family)</fullName>
    </submittedName>
</protein>
<dbReference type="GO" id="GO:0004497">
    <property type="term" value="F:monooxygenase activity"/>
    <property type="evidence" value="ECO:0007669"/>
    <property type="project" value="UniProtKB-KW"/>
</dbReference>
<proteinExistence type="inferred from homology"/>
<comment type="caution">
    <text evidence="9">The sequence shown here is derived from an EMBL/GenBank/DDBJ whole genome shotgun (WGS) entry which is preliminary data.</text>
</comment>
<dbReference type="SUPFAM" id="SSF51679">
    <property type="entry name" value="Bacterial luciferase-like"/>
    <property type="match status" value="1"/>
</dbReference>
<dbReference type="PANTHER" id="PTHR30011:SF16">
    <property type="entry name" value="C2H2 FINGER DOMAIN TRANSCRIPTION FACTOR (EUROFUNG)-RELATED"/>
    <property type="match status" value="1"/>
</dbReference>
<dbReference type="InterPro" id="IPR036661">
    <property type="entry name" value="Luciferase-like_sf"/>
</dbReference>
<gene>
    <name evidence="9" type="ORF">EV378_2148</name>
</gene>
<dbReference type="CDD" id="cd01095">
    <property type="entry name" value="Nitrilotriacetate_monoxgenase"/>
    <property type="match status" value="1"/>
</dbReference>
<evidence type="ECO:0000313" key="9">
    <source>
        <dbReference type="EMBL" id="TCK26318.1"/>
    </source>
</evidence>
<keyword evidence="4 9" id="KW-0503">Monooxygenase</keyword>
<dbReference type="NCBIfam" id="TIGR03860">
    <property type="entry name" value="FMN_nitrolo"/>
    <property type="match status" value="1"/>
</dbReference>
<keyword evidence="3" id="KW-0560">Oxidoreductase</keyword>
<dbReference type="RefSeq" id="WP_132423385.1">
    <property type="nucleotide sequence ID" value="NZ_SMFZ01000001.1"/>
</dbReference>
<evidence type="ECO:0000256" key="7">
    <source>
        <dbReference type="SAM" id="MobiDB-lite"/>
    </source>
</evidence>
<dbReference type="EMBL" id="SMFZ01000001">
    <property type="protein sequence ID" value="TCK26318.1"/>
    <property type="molecule type" value="Genomic_DNA"/>
</dbReference>
<feature type="region of interest" description="Disordered" evidence="7">
    <location>
        <begin position="424"/>
        <end position="449"/>
    </location>
</feature>
<feature type="binding site" evidence="6">
    <location>
        <position position="92"/>
    </location>
    <ligand>
        <name>FMN</name>
        <dbReference type="ChEBI" id="CHEBI:58210"/>
    </ligand>
</feature>
<dbReference type="OrthoDB" id="9135350at2"/>
<evidence type="ECO:0000256" key="2">
    <source>
        <dbReference type="ARBA" id="ARBA00022643"/>
    </source>
</evidence>
<dbReference type="InterPro" id="IPR016215">
    <property type="entry name" value="NTA_MOA"/>
</dbReference>
<evidence type="ECO:0000256" key="4">
    <source>
        <dbReference type="ARBA" id="ARBA00023033"/>
    </source>
</evidence>
<feature type="binding site" evidence="6">
    <location>
        <position position="146"/>
    </location>
    <ligand>
        <name>FMN</name>
        <dbReference type="ChEBI" id="CHEBI:58210"/>
    </ligand>
</feature>
<sequence>MTRELHLNVNITDAGKHAAAWRKQPDPRSFLDIGYFQHIGRVAEAARLDAIFLSDYPALTETTPTKPWQSLDPTIVLSAVAAVTEHIGLIGTASTTFNHPYALARRFASLDHVSRGRIAWNIVTTMHPAASAAYGHGALPDRDQRYAQAEEFVAATAALWASWDADALVADQEAGTFARGGAVHPVALQGRYPLVGALNVPRGPQGRPVLVQAGSSEGGRTLAGRWADVVFTAQTTLPEAAEFYADINARARAHGRPDGSVVVLPGLFPVVGSTEAEALARLADLNEHYDYDREHARLAAQLGVGVEEIPLDRPLDPRVTSGSAVSGSSQGFLDATVRFAVASGWTIRQLIDRNGGAHRMVVGTPEQIADDIELWFTERAADGFNLNIDVLPDGLERVVEHVVPELRRRGIFRSEYAHRTLRGNLGLPAEPSDPVPLGTAPRDRAVAPA</sequence>
<dbReference type="AlphaFoldDB" id="A0A4R1HVL0"/>
<dbReference type="Proteomes" id="UP000295560">
    <property type="component" value="Unassembled WGS sequence"/>
</dbReference>
<feature type="binding site" evidence="6">
    <location>
        <position position="215"/>
    </location>
    <ligand>
        <name>FMN</name>
        <dbReference type="ChEBI" id="CHEBI:58210"/>
    </ligand>
</feature>
<feature type="domain" description="Luciferase-like" evidence="8">
    <location>
        <begin position="28"/>
        <end position="374"/>
    </location>
</feature>
<dbReference type="GO" id="GO:0016705">
    <property type="term" value="F:oxidoreductase activity, acting on paired donors, with incorporation or reduction of molecular oxygen"/>
    <property type="evidence" value="ECO:0007669"/>
    <property type="project" value="InterPro"/>
</dbReference>
<dbReference type="InterPro" id="IPR051260">
    <property type="entry name" value="Diverse_substr_monoxygenases"/>
</dbReference>
<evidence type="ECO:0000256" key="3">
    <source>
        <dbReference type="ARBA" id="ARBA00023002"/>
    </source>
</evidence>
<name>A0A4R1HVL0_PSEEN</name>